<evidence type="ECO:0000256" key="6">
    <source>
        <dbReference type="ARBA" id="ARBA00023136"/>
    </source>
</evidence>
<dbReference type="OrthoDB" id="9793589at2"/>
<evidence type="ECO:0000256" key="2">
    <source>
        <dbReference type="ARBA" id="ARBA00022448"/>
    </source>
</evidence>
<evidence type="ECO:0000256" key="8">
    <source>
        <dbReference type="SAM" id="Phobius"/>
    </source>
</evidence>
<dbReference type="Gene3D" id="1.20.1530.20">
    <property type="match status" value="1"/>
</dbReference>
<protein>
    <submittedName>
        <fullName evidence="10">Transporter, CPA2 family</fullName>
    </submittedName>
</protein>
<comment type="subcellular location">
    <subcellularLocation>
        <location evidence="1">Membrane</location>
        <topology evidence="1">Multi-pass membrane protein</topology>
    </subcellularLocation>
</comment>
<dbReference type="Proteomes" id="UP000219072">
    <property type="component" value="Unassembled WGS sequence"/>
</dbReference>
<dbReference type="Pfam" id="PF00999">
    <property type="entry name" value="Na_H_Exchanger"/>
    <property type="match status" value="1"/>
</dbReference>
<evidence type="ECO:0000313" key="10">
    <source>
        <dbReference type="EMBL" id="SOD63350.1"/>
    </source>
</evidence>
<evidence type="ECO:0000313" key="11">
    <source>
        <dbReference type="Proteomes" id="UP000219072"/>
    </source>
</evidence>
<keyword evidence="11" id="KW-1185">Reference proteome</keyword>
<dbReference type="GO" id="GO:0016020">
    <property type="term" value="C:membrane"/>
    <property type="evidence" value="ECO:0007669"/>
    <property type="project" value="UniProtKB-SubCell"/>
</dbReference>
<dbReference type="EMBL" id="OCNE01000010">
    <property type="protein sequence ID" value="SOD63350.1"/>
    <property type="molecule type" value="Genomic_DNA"/>
</dbReference>
<dbReference type="PANTHER" id="PTHR32468">
    <property type="entry name" value="CATION/H + ANTIPORTER"/>
    <property type="match status" value="1"/>
</dbReference>
<dbReference type="InterPro" id="IPR038770">
    <property type="entry name" value="Na+/solute_symporter_sf"/>
</dbReference>
<feature type="transmembrane region" description="Helical" evidence="8">
    <location>
        <begin position="73"/>
        <end position="93"/>
    </location>
</feature>
<keyword evidence="6 8" id="KW-0472">Membrane</keyword>
<keyword evidence="2" id="KW-0813">Transport</keyword>
<feature type="region of interest" description="Disordered" evidence="7">
    <location>
        <begin position="411"/>
        <end position="432"/>
    </location>
</feature>
<dbReference type="PANTHER" id="PTHR32468:SF0">
    <property type="entry name" value="K(+)_H(+) ANTIPORTER 1"/>
    <property type="match status" value="1"/>
</dbReference>
<feature type="transmembrane region" description="Helical" evidence="8">
    <location>
        <begin position="12"/>
        <end position="31"/>
    </location>
</feature>
<evidence type="ECO:0000256" key="4">
    <source>
        <dbReference type="ARBA" id="ARBA00022989"/>
    </source>
</evidence>
<reference evidence="10 11" key="1">
    <citation type="submission" date="2017-09" db="EMBL/GenBank/DDBJ databases">
        <authorList>
            <person name="Ehlers B."/>
            <person name="Leendertz F.H."/>
        </authorList>
    </citation>
    <scope>NUCLEOTIDE SEQUENCE [LARGE SCALE GENOMIC DNA]</scope>
    <source>
        <strain evidence="10 11">CGMCC 4.7095</strain>
    </source>
</reference>
<evidence type="ECO:0000256" key="5">
    <source>
        <dbReference type="ARBA" id="ARBA00023065"/>
    </source>
</evidence>
<feature type="transmembrane region" description="Helical" evidence="8">
    <location>
        <begin position="105"/>
        <end position="129"/>
    </location>
</feature>
<sequence>MSLAESLPAESVVMADLAIVLLLSAAVVPLARRLRQPPVVGEIAVGITLGPSVLGLLPGDLPGLLFPDDARPLLSAIAQLGLLLFMFLAGWELDLTRLRGRGRAVGTMAGLSMVVPFLLGLGAAGWLHSSYAGDGVSPGTFALYLGTAFAITAFPVLARIIRDGGLSRTRVGGTAMACAAIGDVIAWCVLALVVALVESGGGQGGGETLRVVGLTAVYGLVLGACVRPLLRRAAARGWFAARGTVLALVVAGVLFSSVATTWIGIHAIFGAFALGLVMPRDLAPSQRESLEPPLERVSGLLLPVFFVVTGLSVDVGALGPADAAALALVVAVAVVGKLAGATLPARALGMGWREATVFGALMNTRGLTELVVLEIGRQLGVISAELFTMMVLMAVLTTAMAGPVIHRLAPPDAPGAPPTAERPLATAPADTA</sequence>
<dbReference type="AlphaFoldDB" id="A0A286DXJ5"/>
<evidence type="ECO:0000256" key="3">
    <source>
        <dbReference type="ARBA" id="ARBA00022692"/>
    </source>
</evidence>
<dbReference type="RefSeq" id="WP_097231823.1">
    <property type="nucleotide sequence ID" value="NZ_OCNE01000010.1"/>
</dbReference>
<dbReference type="GO" id="GO:1902600">
    <property type="term" value="P:proton transmembrane transport"/>
    <property type="evidence" value="ECO:0007669"/>
    <property type="project" value="InterPro"/>
</dbReference>
<keyword evidence="3 8" id="KW-0812">Transmembrane</keyword>
<evidence type="ECO:0000256" key="1">
    <source>
        <dbReference type="ARBA" id="ARBA00004141"/>
    </source>
</evidence>
<feature type="transmembrane region" description="Helical" evidence="8">
    <location>
        <begin position="43"/>
        <end position="61"/>
    </location>
</feature>
<name>A0A286DXJ5_9ACTN</name>
<keyword evidence="4 8" id="KW-1133">Transmembrane helix</keyword>
<dbReference type="GO" id="GO:0015297">
    <property type="term" value="F:antiporter activity"/>
    <property type="evidence" value="ECO:0007669"/>
    <property type="project" value="InterPro"/>
</dbReference>
<feature type="transmembrane region" description="Helical" evidence="8">
    <location>
        <begin position="173"/>
        <end position="197"/>
    </location>
</feature>
<feature type="domain" description="Cation/H+ exchanger transmembrane" evidence="9">
    <location>
        <begin position="23"/>
        <end position="408"/>
    </location>
</feature>
<organism evidence="10 11">
    <name type="scientific">Streptomyces zhaozhouensis</name>
    <dbReference type="NCBI Taxonomy" id="1300267"/>
    <lineage>
        <taxon>Bacteria</taxon>
        <taxon>Bacillati</taxon>
        <taxon>Actinomycetota</taxon>
        <taxon>Actinomycetes</taxon>
        <taxon>Kitasatosporales</taxon>
        <taxon>Streptomycetaceae</taxon>
        <taxon>Streptomyces</taxon>
    </lineage>
</organism>
<proteinExistence type="predicted"/>
<gene>
    <name evidence="10" type="ORF">SAMN06297387_11082</name>
</gene>
<keyword evidence="5" id="KW-0406">Ion transport</keyword>
<dbReference type="InterPro" id="IPR050794">
    <property type="entry name" value="CPA2_transporter"/>
</dbReference>
<dbReference type="InterPro" id="IPR006153">
    <property type="entry name" value="Cation/H_exchanger_TM"/>
</dbReference>
<feature type="transmembrane region" description="Helical" evidence="8">
    <location>
        <begin position="141"/>
        <end position="161"/>
    </location>
</feature>
<feature type="transmembrane region" description="Helical" evidence="8">
    <location>
        <begin position="237"/>
        <end position="255"/>
    </location>
</feature>
<evidence type="ECO:0000256" key="7">
    <source>
        <dbReference type="SAM" id="MobiDB-lite"/>
    </source>
</evidence>
<feature type="transmembrane region" description="Helical" evidence="8">
    <location>
        <begin position="324"/>
        <end position="343"/>
    </location>
</feature>
<feature type="transmembrane region" description="Helical" evidence="8">
    <location>
        <begin position="209"/>
        <end position="230"/>
    </location>
</feature>
<feature type="transmembrane region" description="Helical" evidence="8">
    <location>
        <begin position="386"/>
        <end position="405"/>
    </location>
</feature>
<evidence type="ECO:0000259" key="9">
    <source>
        <dbReference type="Pfam" id="PF00999"/>
    </source>
</evidence>
<accession>A0A286DXJ5</accession>